<dbReference type="InterPro" id="IPR035906">
    <property type="entry name" value="MetI-like_sf"/>
</dbReference>
<feature type="transmembrane region" description="Helical" evidence="7">
    <location>
        <begin position="162"/>
        <end position="183"/>
    </location>
</feature>
<feature type="transmembrane region" description="Helical" evidence="7">
    <location>
        <begin position="9"/>
        <end position="25"/>
    </location>
</feature>
<evidence type="ECO:0000256" key="1">
    <source>
        <dbReference type="ARBA" id="ARBA00004651"/>
    </source>
</evidence>
<dbReference type="AlphaFoldDB" id="A0A8J8SJ07"/>
<evidence type="ECO:0000313" key="9">
    <source>
        <dbReference type="EMBL" id="QUI25166.1"/>
    </source>
</evidence>
<sequence>MKRIYVHRLIWFVMVIVIWEVTYSTNRFAKQIFPSIWQILQSMVDDFAKGDLLMQIGFSLLIILKGLFIAMIAAILLSFLDYFYKYFSNLLDTLIGILHPLPGIALLPLVIIWFGIGENAILLIIIHAAVWPMTINIKTGFKSVDKTYIEIGKNLGMNIWQIFYYVLMPLSFLHVLASLKIGWSRAWRGLISAEMVFGAIGPFGGLGWFIFQKRVFMDTAGMYGGLVIIILIGVLMEDFVFGKAERWFDAALHG</sequence>
<dbReference type="Proteomes" id="UP000683246">
    <property type="component" value="Chromosome"/>
</dbReference>
<dbReference type="PROSITE" id="PS50928">
    <property type="entry name" value="ABC_TM1"/>
    <property type="match status" value="1"/>
</dbReference>
<dbReference type="PANTHER" id="PTHR30151:SF16">
    <property type="entry name" value="ABC TRANSPORTER PERMEASE PROTEIN"/>
    <property type="match status" value="1"/>
</dbReference>
<keyword evidence="2 7" id="KW-0813">Transport</keyword>
<feature type="domain" description="ABC transmembrane type-1" evidence="8">
    <location>
        <begin position="52"/>
        <end position="241"/>
    </location>
</feature>
<evidence type="ECO:0000313" key="10">
    <source>
        <dbReference type="Proteomes" id="UP000683246"/>
    </source>
</evidence>
<proteinExistence type="inferred from homology"/>
<organism evidence="9 10">
    <name type="scientific">Vallitalea pronyensis</name>
    <dbReference type="NCBI Taxonomy" id="1348613"/>
    <lineage>
        <taxon>Bacteria</taxon>
        <taxon>Bacillati</taxon>
        <taxon>Bacillota</taxon>
        <taxon>Clostridia</taxon>
        <taxon>Lachnospirales</taxon>
        <taxon>Vallitaleaceae</taxon>
        <taxon>Vallitalea</taxon>
    </lineage>
</organism>
<keyword evidence="10" id="KW-1185">Reference proteome</keyword>
<keyword evidence="4 7" id="KW-0812">Transmembrane</keyword>
<evidence type="ECO:0000256" key="4">
    <source>
        <dbReference type="ARBA" id="ARBA00022692"/>
    </source>
</evidence>
<protein>
    <submittedName>
        <fullName evidence="9">ABC transporter permease</fullName>
    </submittedName>
</protein>
<name>A0A8J8SJ07_9FIRM</name>
<keyword evidence="3" id="KW-1003">Cell membrane</keyword>
<accession>A0A8J8SJ07</accession>
<feature type="transmembrane region" description="Helical" evidence="7">
    <location>
        <begin position="120"/>
        <end position="141"/>
    </location>
</feature>
<dbReference type="RefSeq" id="WP_212695866.1">
    <property type="nucleotide sequence ID" value="NZ_CP058649.1"/>
</dbReference>
<dbReference type="InterPro" id="IPR000515">
    <property type="entry name" value="MetI-like"/>
</dbReference>
<feature type="transmembrane region" description="Helical" evidence="7">
    <location>
        <begin position="91"/>
        <end position="114"/>
    </location>
</feature>
<evidence type="ECO:0000256" key="6">
    <source>
        <dbReference type="ARBA" id="ARBA00023136"/>
    </source>
</evidence>
<dbReference type="SUPFAM" id="SSF161098">
    <property type="entry name" value="MetI-like"/>
    <property type="match status" value="1"/>
</dbReference>
<feature type="transmembrane region" description="Helical" evidence="7">
    <location>
        <begin position="52"/>
        <end position="79"/>
    </location>
</feature>
<reference evidence="9" key="1">
    <citation type="submission" date="2020-07" db="EMBL/GenBank/DDBJ databases">
        <title>Vallitalea pronyensis genome.</title>
        <authorList>
            <person name="Postec A."/>
        </authorList>
    </citation>
    <scope>NUCLEOTIDE SEQUENCE</scope>
    <source>
        <strain evidence="9">FatNI3</strain>
    </source>
</reference>
<dbReference type="Gene3D" id="1.10.3720.10">
    <property type="entry name" value="MetI-like"/>
    <property type="match status" value="1"/>
</dbReference>
<evidence type="ECO:0000259" key="8">
    <source>
        <dbReference type="PROSITE" id="PS50928"/>
    </source>
</evidence>
<gene>
    <name evidence="9" type="ORF">HZI73_23985</name>
</gene>
<dbReference type="KEGG" id="vpy:HZI73_23985"/>
<dbReference type="PANTHER" id="PTHR30151">
    <property type="entry name" value="ALKANE SULFONATE ABC TRANSPORTER-RELATED, MEMBRANE SUBUNIT"/>
    <property type="match status" value="1"/>
</dbReference>
<dbReference type="Pfam" id="PF00528">
    <property type="entry name" value="BPD_transp_1"/>
    <property type="match status" value="1"/>
</dbReference>
<keyword evidence="6 7" id="KW-0472">Membrane</keyword>
<evidence type="ECO:0000256" key="7">
    <source>
        <dbReference type="RuleBase" id="RU363032"/>
    </source>
</evidence>
<comment type="similarity">
    <text evidence="7">Belongs to the binding-protein-dependent transport system permease family.</text>
</comment>
<feature type="transmembrane region" description="Helical" evidence="7">
    <location>
        <begin position="189"/>
        <end position="211"/>
    </location>
</feature>
<dbReference type="GO" id="GO:0005886">
    <property type="term" value="C:plasma membrane"/>
    <property type="evidence" value="ECO:0007669"/>
    <property type="project" value="UniProtKB-SubCell"/>
</dbReference>
<dbReference type="GO" id="GO:0055085">
    <property type="term" value="P:transmembrane transport"/>
    <property type="evidence" value="ECO:0007669"/>
    <property type="project" value="InterPro"/>
</dbReference>
<evidence type="ECO:0000256" key="3">
    <source>
        <dbReference type="ARBA" id="ARBA00022475"/>
    </source>
</evidence>
<feature type="transmembrane region" description="Helical" evidence="7">
    <location>
        <begin position="223"/>
        <end position="242"/>
    </location>
</feature>
<comment type="subcellular location">
    <subcellularLocation>
        <location evidence="1 7">Cell membrane</location>
        <topology evidence="1 7">Multi-pass membrane protein</topology>
    </subcellularLocation>
</comment>
<dbReference type="CDD" id="cd06261">
    <property type="entry name" value="TM_PBP2"/>
    <property type="match status" value="1"/>
</dbReference>
<evidence type="ECO:0000256" key="2">
    <source>
        <dbReference type="ARBA" id="ARBA00022448"/>
    </source>
</evidence>
<dbReference type="EMBL" id="CP058649">
    <property type="protein sequence ID" value="QUI25166.1"/>
    <property type="molecule type" value="Genomic_DNA"/>
</dbReference>
<keyword evidence="5 7" id="KW-1133">Transmembrane helix</keyword>
<evidence type="ECO:0000256" key="5">
    <source>
        <dbReference type="ARBA" id="ARBA00022989"/>
    </source>
</evidence>